<dbReference type="Proteomes" id="UP000664169">
    <property type="component" value="Unassembled WGS sequence"/>
</dbReference>
<feature type="region of interest" description="Disordered" evidence="1">
    <location>
        <begin position="65"/>
        <end position="132"/>
    </location>
</feature>
<evidence type="ECO:0000313" key="3">
    <source>
        <dbReference type="Proteomes" id="UP000664169"/>
    </source>
</evidence>
<keyword evidence="3" id="KW-1185">Reference proteome</keyword>
<evidence type="ECO:0000313" key="2">
    <source>
        <dbReference type="EMBL" id="CAF9924396.1"/>
    </source>
</evidence>
<protein>
    <submittedName>
        <fullName evidence="2">Uncharacterized protein</fullName>
    </submittedName>
</protein>
<organism evidence="2 3">
    <name type="scientific">Gomphillus americanus</name>
    <dbReference type="NCBI Taxonomy" id="1940652"/>
    <lineage>
        <taxon>Eukaryota</taxon>
        <taxon>Fungi</taxon>
        <taxon>Dikarya</taxon>
        <taxon>Ascomycota</taxon>
        <taxon>Pezizomycotina</taxon>
        <taxon>Lecanoromycetes</taxon>
        <taxon>OSLEUM clade</taxon>
        <taxon>Ostropomycetidae</taxon>
        <taxon>Ostropales</taxon>
        <taxon>Graphidaceae</taxon>
        <taxon>Gomphilloideae</taxon>
        <taxon>Gomphillus</taxon>
    </lineage>
</organism>
<feature type="compositionally biased region" description="Polar residues" evidence="1">
    <location>
        <begin position="353"/>
        <end position="370"/>
    </location>
</feature>
<comment type="caution">
    <text evidence="2">The sequence shown here is derived from an EMBL/GenBank/DDBJ whole genome shotgun (WGS) entry which is preliminary data.</text>
</comment>
<sequence length="370" mass="42300">MTLLREETHFTSQSLLKNTEHAPQTAGSTSRVGWSVSPMLSAKLELEIQRLRSILSIPEAKYIDKESSSNSSNSLPKPSARAFEQSREDREPLHWEHTRSESDPDIPKLQSFPDFADPDTRRQEGVHLRSEGLPLRSEAQGNSWIAGQERTRLPGFSNRRSLFTSRLWWERPLEQRSGNAAIIEPEKQVLEAQHYNSKMSATVTLPLNYIWNLESSLSHFVSQTRLRYDESRSIFAAKTGEIGRLQSENMMLKLSQERLREATRKCEDDLVELASKIDTVEDRVTKLEAGTSSAEQRTDAVQQMQQDIKNLWTYHNSIAHGLEREPPIWNDRTSQRKEWDCGTSHRAQCGSPIPSSIADSDQISWDNDIE</sequence>
<feature type="region of interest" description="Disordered" evidence="1">
    <location>
        <begin position="342"/>
        <end position="370"/>
    </location>
</feature>
<gene>
    <name evidence="2" type="ORF">GOMPHAMPRED_003620</name>
</gene>
<accession>A0A8H3FNR0</accession>
<dbReference type="EMBL" id="CAJPDQ010000021">
    <property type="protein sequence ID" value="CAF9924396.1"/>
    <property type="molecule type" value="Genomic_DNA"/>
</dbReference>
<name>A0A8H3FNR0_9LECA</name>
<reference evidence="2" key="1">
    <citation type="submission" date="2021-03" db="EMBL/GenBank/DDBJ databases">
        <authorList>
            <person name="Tagirdzhanova G."/>
        </authorList>
    </citation>
    <scope>NUCLEOTIDE SEQUENCE</scope>
</reference>
<feature type="compositionally biased region" description="Basic and acidic residues" evidence="1">
    <location>
        <begin position="84"/>
        <end position="106"/>
    </location>
</feature>
<feature type="compositionally biased region" description="Polar residues" evidence="1">
    <location>
        <begin position="10"/>
        <end position="32"/>
    </location>
</feature>
<feature type="compositionally biased region" description="Basic and acidic residues" evidence="1">
    <location>
        <begin position="118"/>
        <end position="130"/>
    </location>
</feature>
<proteinExistence type="predicted"/>
<evidence type="ECO:0000256" key="1">
    <source>
        <dbReference type="SAM" id="MobiDB-lite"/>
    </source>
</evidence>
<dbReference type="AlphaFoldDB" id="A0A8H3FNR0"/>
<feature type="region of interest" description="Disordered" evidence="1">
    <location>
        <begin position="1"/>
        <end position="34"/>
    </location>
</feature>